<dbReference type="GO" id="GO:0005524">
    <property type="term" value="F:ATP binding"/>
    <property type="evidence" value="ECO:0007669"/>
    <property type="project" value="UniProtKB-UniRule"/>
</dbReference>
<dbReference type="SUPFAM" id="SSF81653">
    <property type="entry name" value="Calcium ATPase, transduction domain A"/>
    <property type="match status" value="1"/>
</dbReference>
<dbReference type="Pfam" id="PF00122">
    <property type="entry name" value="E1-E2_ATPase"/>
    <property type="match status" value="1"/>
</dbReference>
<dbReference type="OrthoDB" id="432719at2759"/>
<dbReference type="PRINTS" id="PR00119">
    <property type="entry name" value="CATATPASE"/>
</dbReference>
<dbReference type="GO" id="GO:0016887">
    <property type="term" value="F:ATP hydrolysis activity"/>
    <property type="evidence" value="ECO:0007669"/>
    <property type="project" value="InterPro"/>
</dbReference>
<feature type="transmembrane region" description="Helical" evidence="10">
    <location>
        <begin position="779"/>
        <end position="798"/>
    </location>
</feature>
<dbReference type="InterPro" id="IPR036412">
    <property type="entry name" value="HAD-like_sf"/>
</dbReference>
<keyword evidence="5 10" id="KW-0547">Nucleotide-binding</keyword>
<feature type="compositionally biased region" description="Acidic residues" evidence="11">
    <location>
        <begin position="1207"/>
        <end position="1217"/>
    </location>
</feature>
<dbReference type="Gene3D" id="3.40.1110.10">
    <property type="entry name" value="Calcium-transporting ATPase, cytoplasmic domain N"/>
    <property type="match status" value="1"/>
</dbReference>
<feature type="region of interest" description="Disordered" evidence="11">
    <location>
        <begin position="1189"/>
        <end position="1223"/>
    </location>
</feature>
<keyword evidence="14" id="KW-1185">Reference proteome</keyword>
<evidence type="ECO:0000256" key="8">
    <source>
        <dbReference type="ARBA" id="ARBA00022989"/>
    </source>
</evidence>
<dbReference type="SFLD" id="SFLDS00003">
    <property type="entry name" value="Haloacid_Dehalogenase"/>
    <property type="match status" value="1"/>
</dbReference>
<dbReference type="PANTHER" id="PTHR48085">
    <property type="entry name" value="CADMIUM/ZINC-TRANSPORTING ATPASE HMA2-RELATED"/>
    <property type="match status" value="1"/>
</dbReference>
<keyword evidence="7" id="KW-1278">Translocase</keyword>
<dbReference type="InterPro" id="IPR008250">
    <property type="entry name" value="ATPase_P-typ_transduc_dom_A_sf"/>
</dbReference>
<evidence type="ECO:0000256" key="3">
    <source>
        <dbReference type="ARBA" id="ARBA00022692"/>
    </source>
</evidence>
<dbReference type="SUPFAM" id="SSF56784">
    <property type="entry name" value="HAD-like"/>
    <property type="match status" value="1"/>
</dbReference>
<keyword evidence="4 10" id="KW-0479">Metal-binding</keyword>
<evidence type="ECO:0000256" key="1">
    <source>
        <dbReference type="ARBA" id="ARBA00004141"/>
    </source>
</evidence>
<protein>
    <recommendedName>
        <fullName evidence="12">HMA domain-containing protein</fullName>
    </recommendedName>
</protein>
<evidence type="ECO:0000313" key="14">
    <source>
        <dbReference type="Proteomes" id="UP000266841"/>
    </source>
</evidence>
<dbReference type="NCBIfam" id="TIGR01525">
    <property type="entry name" value="ATPase-IB_hvy"/>
    <property type="match status" value="1"/>
</dbReference>
<evidence type="ECO:0000259" key="12">
    <source>
        <dbReference type="PROSITE" id="PS50846"/>
    </source>
</evidence>
<dbReference type="PROSITE" id="PS50846">
    <property type="entry name" value="HMA_2"/>
    <property type="match status" value="1"/>
</dbReference>
<name>K0SMS6_THAOC</name>
<dbReference type="OMA" id="GECITTT"/>
<dbReference type="SUPFAM" id="SSF55008">
    <property type="entry name" value="HMA, heavy metal-associated domain"/>
    <property type="match status" value="1"/>
</dbReference>
<feature type="transmembrane region" description="Helical" evidence="10">
    <location>
        <begin position="525"/>
        <end position="544"/>
    </location>
</feature>
<dbReference type="InterPro" id="IPR023214">
    <property type="entry name" value="HAD_sf"/>
</dbReference>
<proteinExistence type="inferred from homology"/>
<evidence type="ECO:0000256" key="9">
    <source>
        <dbReference type="ARBA" id="ARBA00023136"/>
    </source>
</evidence>
<dbReference type="SUPFAM" id="SSF81665">
    <property type="entry name" value="Calcium ATPase, transmembrane domain M"/>
    <property type="match status" value="1"/>
</dbReference>
<dbReference type="SFLD" id="SFLDG00002">
    <property type="entry name" value="C1.7:_P-type_atpase_like"/>
    <property type="match status" value="1"/>
</dbReference>
<keyword evidence="9 10" id="KW-0472">Membrane</keyword>
<reference evidence="13 14" key="1">
    <citation type="journal article" date="2012" name="Genome Biol.">
        <title>Genome and low-iron response of an oceanic diatom adapted to chronic iron limitation.</title>
        <authorList>
            <person name="Lommer M."/>
            <person name="Specht M."/>
            <person name="Roy A.S."/>
            <person name="Kraemer L."/>
            <person name="Andreson R."/>
            <person name="Gutowska M.A."/>
            <person name="Wolf J."/>
            <person name="Bergner S.V."/>
            <person name="Schilhabel M.B."/>
            <person name="Klostermeier U.C."/>
            <person name="Beiko R.G."/>
            <person name="Rosenstiel P."/>
            <person name="Hippler M."/>
            <person name="Laroche J."/>
        </authorList>
    </citation>
    <scope>NUCLEOTIDE SEQUENCE [LARGE SCALE GENOMIC DNA]</scope>
    <source>
        <strain evidence="13 14">CCMP1005</strain>
    </source>
</reference>
<evidence type="ECO:0000256" key="6">
    <source>
        <dbReference type="ARBA" id="ARBA00022840"/>
    </source>
</evidence>
<evidence type="ECO:0000256" key="5">
    <source>
        <dbReference type="ARBA" id="ARBA00022741"/>
    </source>
</evidence>
<keyword evidence="6 10" id="KW-0067">ATP-binding</keyword>
<evidence type="ECO:0000256" key="7">
    <source>
        <dbReference type="ARBA" id="ARBA00022967"/>
    </source>
</evidence>
<feature type="region of interest" description="Disordered" evidence="11">
    <location>
        <begin position="681"/>
        <end position="701"/>
    </location>
</feature>
<dbReference type="FunFam" id="2.70.150.10:FF:000002">
    <property type="entry name" value="Copper-transporting ATPase 1, putative"/>
    <property type="match status" value="1"/>
</dbReference>
<evidence type="ECO:0000256" key="4">
    <source>
        <dbReference type="ARBA" id="ARBA00022723"/>
    </source>
</evidence>
<dbReference type="AlphaFoldDB" id="K0SMS6"/>
<dbReference type="eggNOG" id="KOG0207">
    <property type="taxonomic scope" value="Eukaryota"/>
</dbReference>
<dbReference type="InterPro" id="IPR023298">
    <property type="entry name" value="ATPase_P-typ_TM_dom_sf"/>
</dbReference>
<feature type="transmembrane region" description="Helical" evidence="10">
    <location>
        <begin position="754"/>
        <end position="773"/>
    </location>
</feature>
<dbReference type="GO" id="GO:0016020">
    <property type="term" value="C:membrane"/>
    <property type="evidence" value="ECO:0007669"/>
    <property type="project" value="UniProtKB-SubCell"/>
</dbReference>
<dbReference type="GO" id="GO:0019829">
    <property type="term" value="F:ATPase-coupled monoatomic cation transmembrane transporter activity"/>
    <property type="evidence" value="ECO:0007669"/>
    <property type="project" value="InterPro"/>
</dbReference>
<dbReference type="Proteomes" id="UP000266841">
    <property type="component" value="Unassembled WGS sequence"/>
</dbReference>
<dbReference type="PANTHER" id="PTHR48085:SF5">
    <property type="entry name" value="CADMIUM_ZINC-TRANSPORTING ATPASE HMA4-RELATED"/>
    <property type="match status" value="1"/>
</dbReference>
<feature type="compositionally biased region" description="Low complexity" evidence="11">
    <location>
        <begin position="29"/>
        <end position="39"/>
    </location>
</feature>
<dbReference type="InterPro" id="IPR001757">
    <property type="entry name" value="P_typ_ATPase"/>
</dbReference>
<dbReference type="InterPro" id="IPR006121">
    <property type="entry name" value="HMA_dom"/>
</dbReference>
<evidence type="ECO:0000256" key="2">
    <source>
        <dbReference type="ARBA" id="ARBA00006024"/>
    </source>
</evidence>
<sequence length="1245" mass="133522">MLHQQNRQNDRGPDEATTEGLGPWNRVASGPESSSTESSDLAMGDAVSRVRSSEARPGCSPIEIGAPGHLTLTNHLRTLIYSLAAMATKEKPSLVLPANFHKAARKKRAQATKTLELGNTAPCVAVGEPGEPPFGLFCGVIGSAPPPPPLALDFSDRREDAPIISPKMLMTLRVNRLTCGNSEGSVGKSTIIETIIKGIEGVDQVTVIDESNNSTSCLVRVEYNKATREDKNIVSTENPQEAPKEIDLTRDAVTSCLRESGFDFKVVSSKAISSKKKRVLKPMEQLFALPCAPCPSAPKAKKEVLSCRSRLRVEGICCSAEIPFVRSLMKTLPGVRKVGVNVATKVVFVDHNPHATTAQVMANALNEVKFGATIITDGCAELAKREKVQKEDASSSLQSMMDLPASRFVESTFIIPGLATYSRERIDSCPIGRLLQQNFFKDHLRAFHLHAASRTLKIEHDPTKLGAGKVLSALLTGLNPEDWGSIELAHDGQAEGLILPVLDSDNEKETDDEAAKRTILGGLRFNVAISGVFWLLSILTHLPGGRLENFKYFGIVSVIFGMPPVMLKAWATLRRFQFDSNCMMASAAIGSFVLGEYDEAASVAFLFAISDYLEGKATRRGRKALGEIVSLRPEYANVIMPNTGEVKIVPAQEIPIGSKVSVRTGDKIPADGVIVEGTSSVDESSITGESRPVPKETGDEVCSGSINVGETQLVVKTKQSVGDSTLSRLIQLVEEAQANTSETEKLVDSFARKYTPVVLAIAVLMCTLPWAFGAETGRQWMFSGLIFCVIACPCALTISTPVTYSAGLAAAAQRGIVIKGGSKLEALGNVRTVLLDKTGTITKGRFALSHLESVGNSMNRLEFVDTFPFQFCSRLEMLVVMEAPSSHPLSACLIAAAKSEGVMAPAGVSLREHTILKGEGVTALVDGAQVYCGNERLFKRIGMFDANQGYAAQVEKWGGEGGTVGFVGIDGKGIVGSFCVKDSIREEASDVVSTLISSDVDVVMLTGDGEGAARAVGLEVGLPEDNILSDLLPEDKLHYVSNQKEENVVATASSLSGRRQLVMMVGDGVNDAPALSIADVGVAMGEGATLALEMSDVTLMDSNLNKLLFSLNLGVKVINTVKENIAITVVINLVAITLTFLGKMTLLAAIISDVGTMLIVTLNGMKLLSQRVIDSIEVGRHEPTRRVLRRKGSTKKGGVVYSKPSDQDEDSCEEDQSDGTKLDPRFEIRELRGLNRGTYPARPCL</sequence>
<keyword evidence="8 10" id="KW-1133">Transmembrane helix</keyword>
<feature type="transmembrane region" description="Helical" evidence="10">
    <location>
        <begin position="1124"/>
        <end position="1141"/>
    </location>
</feature>
<evidence type="ECO:0000256" key="11">
    <source>
        <dbReference type="SAM" id="MobiDB-lite"/>
    </source>
</evidence>
<dbReference type="InterPro" id="IPR027256">
    <property type="entry name" value="P-typ_ATPase_IB"/>
</dbReference>
<organism evidence="13 14">
    <name type="scientific">Thalassiosira oceanica</name>
    <name type="common">Marine diatom</name>
    <dbReference type="NCBI Taxonomy" id="159749"/>
    <lineage>
        <taxon>Eukaryota</taxon>
        <taxon>Sar</taxon>
        <taxon>Stramenopiles</taxon>
        <taxon>Ochrophyta</taxon>
        <taxon>Bacillariophyta</taxon>
        <taxon>Coscinodiscophyceae</taxon>
        <taxon>Thalassiosirophycidae</taxon>
        <taxon>Thalassiosirales</taxon>
        <taxon>Thalassiosiraceae</taxon>
        <taxon>Thalassiosira</taxon>
    </lineage>
</organism>
<dbReference type="Gene3D" id="3.40.50.1000">
    <property type="entry name" value="HAD superfamily/HAD-like"/>
    <property type="match status" value="1"/>
</dbReference>
<keyword evidence="3 10" id="KW-0812">Transmembrane</keyword>
<dbReference type="EMBL" id="AGNL01015106">
    <property type="protein sequence ID" value="EJK66294.1"/>
    <property type="molecule type" value="Genomic_DNA"/>
</dbReference>
<feature type="region of interest" description="Disordered" evidence="11">
    <location>
        <begin position="1"/>
        <end position="60"/>
    </location>
</feature>
<dbReference type="InterPro" id="IPR023299">
    <property type="entry name" value="ATPase_P-typ_cyto_dom_N"/>
</dbReference>
<dbReference type="SFLD" id="SFLDF00027">
    <property type="entry name" value="p-type_atpase"/>
    <property type="match status" value="1"/>
</dbReference>
<accession>K0SMS6</accession>
<feature type="transmembrane region" description="Helical" evidence="10">
    <location>
        <begin position="550"/>
        <end position="571"/>
    </location>
</feature>
<dbReference type="NCBIfam" id="TIGR01494">
    <property type="entry name" value="ATPase_P-type"/>
    <property type="match status" value="2"/>
</dbReference>
<feature type="domain" description="HMA" evidence="12">
    <location>
        <begin position="307"/>
        <end position="373"/>
    </location>
</feature>
<dbReference type="InterPro" id="IPR051014">
    <property type="entry name" value="Cation_Transport_ATPase_IB"/>
</dbReference>
<comment type="similarity">
    <text evidence="2 10">Belongs to the cation transport ATPase (P-type) (TC 3.A.3) family. Type IB subfamily.</text>
</comment>
<gene>
    <name evidence="13" type="ORF">THAOC_12796</name>
</gene>
<comment type="subcellular location">
    <subcellularLocation>
        <location evidence="1">Membrane</location>
        <topology evidence="1">Multi-pass membrane protein</topology>
    </subcellularLocation>
</comment>
<evidence type="ECO:0000256" key="10">
    <source>
        <dbReference type="RuleBase" id="RU362081"/>
    </source>
</evidence>
<dbReference type="Gene3D" id="3.30.70.100">
    <property type="match status" value="1"/>
</dbReference>
<dbReference type="InterPro" id="IPR018303">
    <property type="entry name" value="ATPase_P-typ_P_site"/>
</dbReference>
<dbReference type="GO" id="GO:0046872">
    <property type="term" value="F:metal ion binding"/>
    <property type="evidence" value="ECO:0007669"/>
    <property type="project" value="UniProtKB-KW"/>
</dbReference>
<dbReference type="PROSITE" id="PS00154">
    <property type="entry name" value="ATPASE_E1_E2"/>
    <property type="match status" value="1"/>
</dbReference>
<dbReference type="InterPro" id="IPR036163">
    <property type="entry name" value="HMA_dom_sf"/>
</dbReference>
<comment type="caution">
    <text evidence="13">The sequence shown here is derived from an EMBL/GenBank/DDBJ whole genome shotgun (WGS) entry which is preliminary data.</text>
</comment>
<dbReference type="Gene3D" id="2.70.150.10">
    <property type="entry name" value="Calcium-transporting ATPase, cytoplasmic transduction domain A"/>
    <property type="match status" value="1"/>
</dbReference>
<dbReference type="InterPro" id="IPR044492">
    <property type="entry name" value="P_typ_ATPase_HD_dom"/>
</dbReference>
<dbReference type="Pfam" id="PF00702">
    <property type="entry name" value="Hydrolase"/>
    <property type="match status" value="1"/>
</dbReference>
<dbReference type="PROSITE" id="PS01229">
    <property type="entry name" value="COF_2"/>
    <property type="match status" value="1"/>
</dbReference>
<evidence type="ECO:0000313" key="13">
    <source>
        <dbReference type="EMBL" id="EJK66294.1"/>
    </source>
</evidence>
<dbReference type="InterPro" id="IPR059000">
    <property type="entry name" value="ATPase_P-type_domA"/>
</dbReference>